<dbReference type="Gene3D" id="3.10.310.10">
    <property type="entry name" value="Diaminopimelate Epimerase, Chain A, domain 1"/>
    <property type="match status" value="2"/>
</dbReference>
<sequence length="289" mass="30114">MGSKNDDLGQIDGVGGATSVTSKVAVVSPSARPDVDVDYTFVQVAVGHETIDLSGNCGNMCSGVGPFAIQEGLVVPPPGAHSLDVRILNTNTNRCIIETVELDGYGQVREAGSHFIPGVKSPGSEIKVAFLDPAGSVTGKLFPSGRRIDQIIVDGEELEIPSFTVDATLIDAANPFVVVDARTLPPSVRDTAPGTSISLRVAEAIRQRGAVLMGLASDLEDASRTRGTPKIAYVSPPDHKSPDPNALAIKVLAYSMGKPHPTLQLTGGVCLASATVLEGTYTESTINDR</sequence>
<evidence type="ECO:0000313" key="3">
    <source>
        <dbReference type="EMBL" id="KFA65887.1"/>
    </source>
</evidence>
<evidence type="ECO:0000256" key="1">
    <source>
        <dbReference type="ARBA" id="ARBA00007673"/>
    </source>
</evidence>
<dbReference type="HOGENOM" id="CLU_026443_0_1_1"/>
<name>A0A084QPK2_STAC4</name>
<dbReference type="InterPro" id="IPR007400">
    <property type="entry name" value="PrpF-like"/>
</dbReference>
<gene>
    <name evidence="3" type="ORF">S40285_09203</name>
</gene>
<proteinExistence type="inferred from homology"/>
<evidence type="ECO:0008006" key="5">
    <source>
        <dbReference type="Google" id="ProtNLM"/>
    </source>
</evidence>
<dbReference type="PANTHER" id="PTHR43709:SF2">
    <property type="entry name" value="DUF453 DOMAIN PROTEIN (AFU_ORTHOLOGUE AFUA_6G00360)"/>
    <property type="match status" value="1"/>
</dbReference>
<comment type="similarity">
    <text evidence="1">Belongs to the PrpF family.</text>
</comment>
<dbReference type="PANTHER" id="PTHR43709">
    <property type="entry name" value="ACONITATE ISOMERASE-RELATED"/>
    <property type="match status" value="1"/>
</dbReference>
<keyword evidence="4" id="KW-1185">Reference proteome</keyword>
<dbReference type="OMA" id="MQRIPCV"/>
<dbReference type="Proteomes" id="UP000028524">
    <property type="component" value="Unassembled WGS sequence"/>
</dbReference>
<evidence type="ECO:0000256" key="2">
    <source>
        <dbReference type="ARBA" id="ARBA00023235"/>
    </source>
</evidence>
<accession>A0A084QPK2</accession>
<dbReference type="AlphaFoldDB" id="A0A084QPK2"/>
<organism evidence="3 4">
    <name type="scientific">Stachybotrys chlorohalonatus (strain IBT 40285)</name>
    <dbReference type="NCBI Taxonomy" id="1283841"/>
    <lineage>
        <taxon>Eukaryota</taxon>
        <taxon>Fungi</taxon>
        <taxon>Dikarya</taxon>
        <taxon>Ascomycota</taxon>
        <taxon>Pezizomycotina</taxon>
        <taxon>Sordariomycetes</taxon>
        <taxon>Hypocreomycetidae</taxon>
        <taxon>Hypocreales</taxon>
        <taxon>Stachybotryaceae</taxon>
        <taxon>Stachybotrys</taxon>
    </lineage>
</organism>
<dbReference type="GO" id="GO:0016853">
    <property type="term" value="F:isomerase activity"/>
    <property type="evidence" value="ECO:0007669"/>
    <property type="project" value="UniProtKB-KW"/>
</dbReference>
<dbReference type="EMBL" id="KL660537">
    <property type="protein sequence ID" value="KFA65887.1"/>
    <property type="molecule type" value="Genomic_DNA"/>
</dbReference>
<reference evidence="3 4" key="1">
    <citation type="journal article" date="2014" name="BMC Genomics">
        <title>Comparative genome sequencing reveals chemotype-specific gene clusters in the toxigenic black mold Stachybotrys.</title>
        <authorList>
            <person name="Semeiks J."/>
            <person name="Borek D."/>
            <person name="Otwinowski Z."/>
            <person name="Grishin N.V."/>
        </authorList>
    </citation>
    <scope>NUCLEOTIDE SEQUENCE [LARGE SCALE GENOMIC DNA]</scope>
    <source>
        <strain evidence="3 4">IBT 40285</strain>
    </source>
</reference>
<protein>
    <recommendedName>
        <fullName evidence="5">Methylitaconate delta2-delta3-isomerase</fullName>
    </recommendedName>
</protein>
<evidence type="ECO:0000313" key="4">
    <source>
        <dbReference type="Proteomes" id="UP000028524"/>
    </source>
</evidence>
<dbReference type="OrthoDB" id="10267539at2759"/>
<dbReference type="SUPFAM" id="SSF54506">
    <property type="entry name" value="Diaminopimelate epimerase-like"/>
    <property type="match status" value="2"/>
</dbReference>
<dbReference type="STRING" id="1283841.A0A084QPK2"/>
<dbReference type="InParanoid" id="A0A084QPK2"/>
<keyword evidence="2" id="KW-0413">Isomerase</keyword>
<dbReference type="Pfam" id="PF04303">
    <property type="entry name" value="PrpF"/>
    <property type="match status" value="1"/>
</dbReference>